<accession>A0ABR8KK11</accession>
<dbReference type="SUPFAM" id="SSF88659">
    <property type="entry name" value="Sigma3 and sigma4 domains of RNA polymerase sigma factors"/>
    <property type="match status" value="1"/>
</dbReference>
<keyword evidence="2" id="KW-1185">Reference proteome</keyword>
<reference evidence="1 2" key="1">
    <citation type="journal article" date="2020" name="ISME J.">
        <title>Comparative genomics reveals insights into cyanobacterial evolution and habitat adaptation.</title>
        <authorList>
            <person name="Chen M.Y."/>
            <person name="Teng W.K."/>
            <person name="Zhao L."/>
            <person name="Hu C.X."/>
            <person name="Zhou Y.K."/>
            <person name="Han B.P."/>
            <person name="Song L.R."/>
            <person name="Shu W.S."/>
        </authorList>
    </citation>
    <scope>NUCLEOTIDE SEQUENCE [LARGE SCALE GENOMIC DNA]</scope>
    <source>
        <strain evidence="1 2">FACHB-159</strain>
    </source>
</reference>
<dbReference type="Proteomes" id="UP000637383">
    <property type="component" value="Unassembled WGS sequence"/>
</dbReference>
<proteinExistence type="predicted"/>
<protein>
    <recommendedName>
        <fullName evidence="3">RNA polymerase sigma-70 region 4 domain-containing protein</fullName>
    </recommendedName>
</protein>
<evidence type="ECO:0000313" key="1">
    <source>
        <dbReference type="EMBL" id="MBD2739866.1"/>
    </source>
</evidence>
<sequence>MMFRFGLGSVDKLTTKQIAQILNIKESKAKTVQNPAIEVLHHSQPQMREYLA</sequence>
<dbReference type="EMBL" id="JACJTU010000130">
    <property type="protein sequence ID" value="MBD2739866.1"/>
    <property type="molecule type" value="Genomic_DNA"/>
</dbReference>
<evidence type="ECO:0008006" key="3">
    <source>
        <dbReference type="Google" id="ProtNLM"/>
    </source>
</evidence>
<name>A0ABR8KK11_9NOSO</name>
<dbReference type="RefSeq" id="WP_190960338.1">
    <property type="nucleotide sequence ID" value="NZ_JACJTU010000130.1"/>
</dbReference>
<dbReference type="InterPro" id="IPR013324">
    <property type="entry name" value="RNA_pol_sigma_r3/r4-like"/>
</dbReference>
<evidence type="ECO:0000313" key="2">
    <source>
        <dbReference type="Proteomes" id="UP000637383"/>
    </source>
</evidence>
<comment type="caution">
    <text evidence="1">The sequence shown here is derived from an EMBL/GenBank/DDBJ whole genome shotgun (WGS) entry which is preliminary data.</text>
</comment>
<gene>
    <name evidence="1" type="ORF">H6H03_39585</name>
</gene>
<organism evidence="1 2">
    <name type="scientific">Nostoc paludosum FACHB-159</name>
    <dbReference type="NCBI Taxonomy" id="2692908"/>
    <lineage>
        <taxon>Bacteria</taxon>
        <taxon>Bacillati</taxon>
        <taxon>Cyanobacteriota</taxon>
        <taxon>Cyanophyceae</taxon>
        <taxon>Nostocales</taxon>
        <taxon>Nostocaceae</taxon>
        <taxon>Nostoc</taxon>
    </lineage>
</organism>